<evidence type="ECO:0000313" key="2">
    <source>
        <dbReference type="EnsemblMetazoa" id="G27109.1:cds"/>
    </source>
</evidence>
<organism evidence="2 3">
    <name type="scientific">Magallana gigas</name>
    <name type="common">Pacific oyster</name>
    <name type="synonym">Crassostrea gigas</name>
    <dbReference type="NCBI Taxonomy" id="29159"/>
    <lineage>
        <taxon>Eukaryota</taxon>
        <taxon>Metazoa</taxon>
        <taxon>Spiralia</taxon>
        <taxon>Lophotrochozoa</taxon>
        <taxon>Mollusca</taxon>
        <taxon>Bivalvia</taxon>
        <taxon>Autobranchia</taxon>
        <taxon>Pteriomorphia</taxon>
        <taxon>Ostreida</taxon>
        <taxon>Ostreoidea</taxon>
        <taxon>Ostreidae</taxon>
        <taxon>Magallana</taxon>
    </lineage>
</organism>
<keyword evidence="3" id="KW-1185">Reference proteome</keyword>
<dbReference type="GO" id="GO:0005739">
    <property type="term" value="C:mitochondrion"/>
    <property type="evidence" value="ECO:0007669"/>
    <property type="project" value="TreeGrafter"/>
</dbReference>
<dbReference type="EnsemblMetazoa" id="G27109.1">
    <property type="protein sequence ID" value="G27109.1:cds"/>
    <property type="gene ID" value="G27109"/>
</dbReference>
<dbReference type="AlphaFoldDB" id="A0A8W8L9Q8"/>
<evidence type="ECO:0000313" key="3">
    <source>
        <dbReference type="Proteomes" id="UP000005408"/>
    </source>
</evidence>
<dbReference type="InterPro" id="IPR007715">
    <property type="entry name" value="Coq4"/>
</dbReference>
<protein>
    <submittedName>
        <fullName evidence="2">Uncharacterized protein</fullName>
    </submittedName>
</protein>
<evidence type="ECO:0000256" key="1">
    <source>
        <dbReference type="ARBA" id="ARBA00022688"/>
    </source>
</evidence>
<dbReference type="PANTHER" id="PTHR12922">
    <property type="entry name" value="UBIQUINONE BIOSYNTHESIS PROTEIN"/>
    <property type="match status" value="1"/>
</dbReference>
<proteinExistence type="predicted"/>
<dbReference type="PANTHER" id="PTHR12922:SF7">
    <property type="entry name" value="UBIQUINONE BIOSYNTHESIS PROTEIN COQ4 HOMOLOG, MITOCHONDRIAL"/>
    <property type="match status" value="1"/>
</dbReference>
<keyword evidence="1" id="KW-0831">Ubiquinone biosynthesis</keyword>
<dbReference type="GO" id="GO:0006744">
    <property type="term" value="P:ubiquinone biosynthetic process"/>
    <property type="evidence" value="ECO:0007669"/>
    <property type="project" value="UniProtKB-KW"/>
</dbReference>
<name>A0A8W8L9Q8_MAGGI</name>
<sequence>RHTKKYLETYLPWAIRNGQNAKFLMAVYWEEHWEDDLETLRQELNIEPPPIIASKS</sequence>
<accession>A0A8W8L9Q8</accession>
<dbReference type="Pfam" id="PF05019">
    <property type="entry name" value="Coq4"/>
    <property type="match status" value="1"/>
</dbReference>
<reference evidence="2" key="1">
    <citation type="submission" date="2022-08" db="UniProtKB">
        <authorList>
            <consortium name="EnsemblMetazoa"/>
        </authorList>
    </citation>
    <scope>IDENTIFICATION</scope>
    <source>
        <strain evidence="2">05x7-T-G4-1.051#20</strain>
    </source>
</reference>
<dbReference type="Proteomes" id="UP000005408">
    <property type="component" value="Unassembled WGS sequence"/>
</dbReference>